<evidence type="ECO:0000259" key="1">
    <source>
        <dbReference type="Pfam" id="PF12705"/>
    </source>
</evidence>
<organism evidence="2 3">
    <name type="scientific">Endomicrobium trichonymphae</name>
    <dbReference type="NCBI Taxonomy" id="1408204"/>
    <lineage>
        <taxon>Bacteria</taxon>
        <taxon>Pseudomonadati</taxon>
        <taxon>Elusimicrobiota</taxon>
        <taxon>Endomicrobiia</taxon>
        <taxon>Endomicrobiales</taxon>
        <taxon>Endomicrobiaceae</taxon>
        <taxon>Candidatus Endomicrobiellum</taxon>
    </lineage>
</organism>
<gene>
    <name evidence="2" type="ORF">ATZ36_14825</name>
</gene>
<reference evidence="2 3" key="1">
    <citation type="submission" date="2015-11" db="EMBL/GenBank/DDBJ databases">
        <title>Evidence for parallel genomic evolution in an endosymbiosis of termite gut flagellates.</title>
        <authorList>
            <person name="Zheng H."/>
        </authorList>
    </citation>
    <scope>NUCLEOTIDE SEQUENCE [LARGE SCALE GENOMIC DNA]</scope>
    <source>
        <strain evidence="2 3">CET450</strain>
    </source>
</reference>
<name>A0A1E5ILL6_ENDTX</name>
<dbReference type="AlphaFoldDB" id="A0A1E5ILL6"/>
<dbReference type="EMBL" id="LNVX01000218">
    <property type="protein sequence ID" value="OEG71390.1"/>
    <property type="molecule type" value="Genomic_DNA"/>
</dbReference>
<sequence>MEYIKKFNYTSILGWSASRYDRFSNCKRQYFYDYYAKFDKDTPLEKIRFLKSLTSRNLETGNIVHDIIRDMFKRYQKSTKPLNKDRFFKYSYDVTENYCSSKIFFEHHYNGKIILVPEIYAKVKNILENFLNSSRFAWIEKNAVSKSSEWIIEPEGFGETRINDLKAFCKVDFLFPVDDKIYIMDWKTGKPDKKKHSKQLTGYALWTNYNFGKKIGDIIPIIVYLYPQYDEKNVEIDNYSIAEFANTVTNETQDMYEYLTNIEQNIPKDKKEFSLNENKFLCKYCCYKEICPGGRL</sequence>
<comment type="caution">
    <text evidence="2">The sequence shown here is derived from an EMBL/GenBank/DDBJ whole genome shotgun (WGS) entry which is preliminary data.</text>
</comment>
<evidence type="ECO:0000313" key="3">
    <source>
        <dbReference type="Proteomes" id="UP000095237"/>
    </source>
</evidence>
<evidence type="ECO:0000313" key="2">
    <source>
        <dbReference type="EMBL" id="OEG71390.1"/>
    </source>
</evidence>
<dbReference type="InterPro" id="IPR011604">
    <property type="entry name" value="PDDEXK-like_dom_sf"/>
</dbReference>
<proteinExistence type="predicted"/>
<accession>A0A1E5ILL6</accession>
<dbReference type="Gene3D" id="3.90.320.10">
    <property type="match status" value="1"/>
</dbReference>
<dbReference type="InterPro" id="IPR038726">
    <property type="entry name" value="PDDEXK_AddAB-type"/>
</dbReference>
<protein>
    <recommendedName>
        <fullName evidence="1">PD-(D/E)XK endonuclease-like domain-containing protein</fullName>
    </recommendedName>
</protein>
<keyword evidence="3" id="KW-1185">Reference proteome</keyword>
<feature type="domain" description="PD-(D/E)XK endonuclease-like" evidence="1">
    <location>
        <begin position="15"/>
        <end position="292"/>
    </location>
</feature>
<dbReference type="Proteomes" id="UP000095237">
    <property type="component" value="Unassembled WGS sequence"/>
</dbReference>
<dbReference type="Pfam" id="PF12705">
    <property type="entry name" value="PDDEXK_1"/>
    <property type="match status" value="1"/>
</dbReference>